<feature type="non-terminal residue" evidence="9">
    <location>
        <position position="1"/>
    </location>
</feature>
<evidence type="ECO:0000313" key="9">
    <source>
        <dbReference type="EMBL" id="KAG6715369.1"/>
    </source>
</evidence>
<comment type="similarity">
    <text evidence="2">Belongs to the cyclic nucleotide-gated cation channel (TC 1.A.1.5) family.</text>
</comment>
<dbReference type="InterPro" id="IPR005821">
    <property type="entry name" value="Ion_trans_dom"/>
</dbReference>
<evidence type="ECO:0000259" key="8">
    <source>
        <dbReference type="PROSITE" id="PS50042"/>
    </source>
</evidence>
<protein>
    <recommendedName>
        <fullName evidence="8">Cyclic nucleotide-binding domain-containing protein</fullName>
    </recommendedName>
</protein>
<keyword evidence="6" id="KW-0813">Transport</keyword>
<organism evidence="9 10">
    <name type="scientific">Carya illinoinensis</name>
    <name type="common">Pecan</name>
    <dbReference type="NCBI Taxonomy" id="32201"/>
    <lineage>
        <taxon>Eukaryota</taxon>
        <taxon>Viridiplantae</taxon>
        <taxon>Streptophyta</taxon>
        <taxon>Embryophyta</taxon>
        <taxon>Tracheophyta</taxon>
        <taxon>Spermatophyta</taxon>
        <taxon>Magnoliopsida</taxon>
        <taxon>eudicotyledons</taxon>
        <taxon>Gunneridae</taxon>
        <taxon>Pentapetalae</taxon>
        <taxon>rosids</taxon>
        <taxon>fabids</taxon>
        <taxon>Fagales</taxon>
        <taxon>Juglandaceae</taxon>
        <taxon>Carya</taxon>
    </lineage>
</organism>
<feature type="domain" description="Cyclic nucleotide-binding" evidence="8">
    <location>
        <begin position="432"/>
        <end position="524"/>
    </location>
</feature>
<dbReference type="Proteomes" id="UP000811246">
    <property type="component" value="Chromosome 5"/>
</dbReference>
<comment type="subcellular location">
    <subcellularLocation>
        <location evidence="1">Membrane</location>
        <topology evidence="1">Multi-pass membrane protein</topology>
    </subcellularLocation>
</comment>
<evidence type="ECO:0000256" key="2">
    <source>
        <dbReference type="ARBA" id="ARBA00010486"/>
    </source>
</evidence>
<evidence type="ECO:0000313" key="10">
    <source>
        <dbReference type="Proteomes" id="UP000811246"/>
    </source>
</evidence>
<reference evidence="9" key="1">
    <citation type="submission" date="2021-01" db="EMBL/GenBank/DDBJ databases">
        <authorList>
            <person name="Lovell J.T."/>
            <person name="Bentley N."/>
            <person name="Bhattarai G."/>
            <person name="Jenkins J.W."/>
            <person name="Sreedasyam A."/>
            <person name="Alarcon Y."/>
            <person name="Bock C."/>
            <person name="Boston L."/>
            <person name="Carlson J."/>
            <person name="Cervantes K."/>
            <person name="Clermont K."/>
            <person name="Krom N."/>
            <person name="Kubenka K."/>
            <person name="Mamidi S."/>
            <person name="Mattison C."/>
            <person name="Monteros M."/>
            <person name="Pisani C."/>
            <person name="Plott C."/>
            <person name="Rajasekar S."/>
            <person name="Rhein H.S."/>
            <person name="Rohla C."/>
            <person name="Song M."/>
            <person name="Hilaire R.S."/>
            <person name="Shu S."/>
            <person name="Wells L."/>
            <person name="Wang X."/>
            <person name="Webber J."/>
            <person name="Heerema R.J."/>
            <person name="Klein P."/>
            <person name="Conner P."/>
            <person name="Grauke L."/>
            <person name="Grimwood J."/>
            <person name="Schmutz J."/>
            <person name="Randall J.J."/>
        </authorList>
    </citation>
    <scope>NUCLEOTIDE SEQUENCE</scope>
    <source>
        <tissue evidence="9">Leaf</tissue>
    </source>
</reference>
<name>A0A922F3B8_CARIL</name>
<keyword evidence="3 7" id="KW-0812">Transmembrane</keyword>
<evidence type="ECO:0000256" key="1">
    <source>
        <dbReference type="ARBA" id="ARBA00004141"/>
    </source>
</evidence>
<gene>
    <name evidence="9" type="ORF">I3842_05G248400</name>
</gene>
<evidence type="ECO:0000256" key="4">
    <source>
        <dbReference type="ARBA" id="ARBA00022989"/>
    </source>
</evidence>
<keyword evidence="6" id="KW-0406">Ion transport</keyword>
<evidence type="ECO:0000256" key="6">
    <source>
        <dbReference type="ARBA" id="ARBA00023303"/>
    </source>
</evidence>
<evidence type="ECO:0000256" key="7">
    <source>
        <dbReference type="SAM" id="Phobius"/>
    </source>
</evidence>
<comment type="caution">
    <text evidence="9">The sequence shown here is derived from an EMBL/GenBank/DDBJ whole genome shotgun (WGS) entry which is preliminary data.</text>
</comment>
<keyword evidence="6" id="KW-0407">Ion channel</keyword>
<proteinExistence type="inferred from homology"/>
<dbReference type="AlphaFoldDB" id="A0A922F3B8"/>
<keyword evidence="4 7" id="KW-1133">Transmembrane helix</keyword>
<evidence type="ECO:0000256" key="5">
    <source>
        <dbReference type="ARBA" id="ARBA00023136"/>
    </source>
</evidence>
<dbReference type="InterPro" id="IPR000595">
    <property type="entry name" value="cNMP-bd_dom"/>
</dbReference>
<feature type="transmembrane region" description="Helical" evidence="7">
    <location>
        <begin position="36"/>
        <end position="58"/>
    </location>
</feature>
<dbReference type="PANTHER" id="PTHR45651:SF68">
    <property type="entry name" value="ION TRANSPORT DOMAIN-CONTAINING PROTEIN"/>
    <property type="match status" value="1"/>
</dbReference>
<dbReference type="PROSITE" id="PS50042">
    <property type="entry name" value="CNMP_BINDING_3"/>
    <property type="match status" value="1"/>
</dbReference>
<dbReference type="Pfam" id="PF00520">
    <property type="entry name" value="Ion_trans"/>
    <property type="match status" value="1"/>
</dbReference>
<keyword evidence="5 7" id="KW-0472">Membrane</keyword>
<dbReference type="GO" id="GO:0016020">
    <property type="term" value="C:membrane"/>
    <property type="evidence" value="ECO:0007669"/>
    <property type="project" value="UniProtKB-SubCell"/>
</dbReference>
<feature type="transmembrane region" description="Helical" evidence="7">
    <location>
        <begin position="326"/>
        <end position="345"/>
    </location>
</feature>
<dbReference type="CDD" id="cd00038">
    <property type="entry name" value="CAP_ED"/>
    <property type="match status" value="1"/>
</dbReference>
<dbReference type="PANTHER" id="PTHR45651">
    <property type="entry name" value="CYCLIC NUCLEOTIDE-GATED ION CHANNEL 15-RELATED-RELATED"/>
    <property type="match status" value="1"/>
</dbReference>
<dbReference type="EMBL" id="CM031829">
    <property type="protein sequence ID" value="KAG6715369.1"/>
    <property type="molecule type" value="Genomic_DNA"/>
</dbReference>
<dbReference type="GO" id="GO:0005216">
    <property type="term" value="F:monoatomic ion channel activity"/>
    <property type="evidence" value="ECO:0007669"/>
    <property type="project" value="InterPro"/>
</dbReference>
<accession>A0A922F3B8</accession>
<sequence>DEDVERQALNNDGVDSKEKKTTTKIFLDPEGQFLRIWRMIFVVSCMMAVSVDPLFFYLPVVNEKNKCFVLDERLKVVAICLRTATDLIYVVNIILQFLCPYIDETASKLGRIKVVTDSWPIAKRYFLSRYFPIDILAILPLPQVLIPIIFSEIRGSESLHIRKLLNTVVLYQYVPRLIRISMFIRAANKHSRVVRVKAALNLFLYIMASHVLGAFWYFFSIERETTCWYKACEKNDTACTPNSFNCHDHVHSSGNYTFMNDYCPVETKDGTMPIDFGIYRDAIKSGIVASRNFRKKILYCSWWGLRNLSSFGQNLQTSTNVWENSFATFISIFGLLLFLYFIGNVQTYMQLITERTEEIIQKMKSKERDIELWISRNGLNDDIKREIMANIRQVLEHNIDVDAKNPLPHLPAELTREIKCHLCLPLLKKVPMLETESERLLQSLCDSLKPVYYNERSYIVREGEPIDAMLFITQGIVCNFGTSTVRGDVSISLSSECLERGHFFGEELLDWGFRGSPTPNRANLSDLPISTKTFKTHTKVEAFALMANDLRTQISWWQTQSKAASTLQAAWRRFRVKKNSDMSTHLAIRRPN</sequence>
<feature type="transmembrane region" description="Helical" evidence="7">
    <location>
        <begin position="199"/>
        <end position="219"/>
    </location>
</feature>
<evidence type="ECO:0000256" key="3">
    <source>
        <dbReference type="ARBA" id="ARBA00022692"/>
    </source>
</evidence>